<dbReference type="AlphaFoldDB" id="A0A934S3E3"/>
<feature type="domain" description="ThuA-like" evidence="2">
    <location>
        <begin position="53"/>
        <end position="296"/>
    </location>
</feature>
<keyword evidence="1" id="KW-0732">Signal</keyword>
<dbReference type="PANTHER" id="PTHR40469:SF2">
    <property type="entry name" value="GALACTOSE-BINDING DOMAIN-LIKE SUPERFAMILY PROTEIN"/>
    <property type="match status" value="1"/>
</dbReference>
<dbReference type="Proteomes" id="UP000603141">
    <property type="component" value="Unassembled WGS sequence"/>
</dbReference>
<feature type="signal peptide" evidence="1">
    <location>
        <begin position="1"/>
        <end position="24"/>
    </location>
</feature>
<sequence length="306" mass="34016">MKPILPAGLLGAAMLFLGAPSSVAEEAPAGALEKIDAALPAEPFAAPKKQRTMLIFSKTKGYRHASIPTGKLAFEELGKKTGAFSVVISDDLKNFEKDALKQFDAICFLSTTQDVFTASKDELDKMSDEEKAKAADTEKRLKENLMEFVKSGKGFVGIHAATDTCYEWEEYGKMMNGFFDGHPWGAGTHVSIKVEPGKENHPMTKMFAGENLEFNEEIYQFKDPYDSGNVEMFLRIDTKKTDMTLPGIKRTDGDFGVSWAHHWGDGRVFYCSLGHNDEMYWNPKILKHYLAGIQWALGDFDAGITK</sequence>
<accession>A0A934S3E3</accession>
<dbReference type="EMBL" id="JAENIJ010000010">
    <property type="protein sequence ID" value="MBK1882445.1"/>
    <property type="molecule type" value="Genomic_DNA"/>
</dbReference>
<dbReference type="SUPFAM" id="SSF52317">
    <property type="entry name" value="Class I glutamine amidotransferase-like"/>
    <property type="match status" value="1"/>
</dbReference>
<dbReference type="RefSeq" id="WP_200269593.1">
    <property type="nucleotide sequence ID" value="NZ_JAENIJ010000010.1"/>
</dbReference>
<dbReference type="InterPro" id="IPR029010">
    <property type="entry name" value="ThuA-like"/>
</dbReference>
<evidence type="ECO:0000313" key="4">
    <source>
        <dbReference type="Proteomes" id="UP000603141"/>
    </source>
</evidence>
<comment type="caution">
    <text evidence="3">The sequence shown here is derived from an EMBL/GenBank/DDBJ whole genome shotgun (WGS) entry which is preliminary data.</text>
</comment>
<dbReference type="PANTHER" id="PTHR40469">
    <property type="entry name" value="SECRETED GLYCOSYL HYDROLASE"/>
    <property type="match status" value="1"/>
</dbReference>
<keyword evidence="4" id="KW-1185">Reference proteome</keyword>
<evidence type="ECO:0000256" key="1">
    <source>
        <dbReference type="SAM" id="SignalP"/>
    </source>
</evidence>
<dbReference type="Pfam" id="PF06283">
    <property type="entry name" value="ThuA"/>
    <property type="match status" value="1"/>
</dbReference>
<feature type="chain" id="PRO_5036897632" evidence="1">
    <location>
        <begin position="25"/>
        <end position="306"/>
    </location>
</feature>
<reference evidence="3" key="1">
    <citation type="submission" date="2021-01" db="EMBL/GenBank/DDBJ databases">
        <title>Modified the classification status of verrucomicrobia.</title>
        <authorList>
            <person name="Feng X."/>
        </authorList>
    </citation>
    <scope>NUCLEOTIDE SEQUENCE</scope>
    <source>
        <strain evidence="3">KCTC 22041</strain>
    </source>
</reference>
<protein>
    <submittedName>
        <fullName evidence="3">ThuA domain-containing protein</fullName>
    </submittedName>
</protein>
<evidence type="ECO:0000313" key="3">
    <source>
        <dbReference type="EMBL" id="MBK1882445.1"/>
    </source>
</evidence>
<organism evidence="3 4">
    <name type="scientific">Luteolibacter pohnpeiensis</name>
    <dbReference type="NCBI Taxonomy" id="454153"/>
    <lineage>
        <taxon>Bacteria</taxon>
        <taxon>Pseudomonadati</taxon>
        <taxon>Verrucomicrobiota</taxon>
        <taxon>Verrucomicrobiia</taxon>
        <taxon>Verrucomicrobiales</taxon>
        <taxon>Verrucomicrobiaceae</taxon>
        <taxon>Luteolibacter</taxon>
    </lineage>
</organism>
<gene>
    <name evidence="3" type="ORF">JIN85_08465</name>
</gene>
<evidence type="ECO:0000259" key="2">
    <source>
        <dbReference type="Pfam" id="PF06283"/>
    </source>
</evidence>
<dbReference type="InterPro" id="IPR029062">
    <property type="entry name" value="Class_I_gatase-like"/>
</dbReference>
<name>A0A934S3E3_9BACT</name>
<proteinExistence type="predicted"/>
<dbReference type="Gene3D" id="3.40.50.880">
    <property type="match status" value="1"/>
</dbReference>